<dbReference type="Gene3D" id="3.30.70.3570">
    <property type="entry name" value="MvaI/BcnI restriction endonuclease, recognition domain"/>
    <property type="match status" value="1"/>
</dbReference>
<proteinExistence type="predicted"/>
<name>A0A1W2CQ81_9BURK</name>
<sequence length="409" mass="45674">MLSKSDVPLSSLIKLLTSFNTEAGYLVPTETGMSKSILDAHSSLRSYLAQTGVHDYSLQEKGTESKVTEEINVITSDKIVTTKLSLYRPETKNGDPRIWIYKLNEFANAYNLLAFIKINERLFLFNASDKKLVKNDGIGNLTLVSDTPLAELLQTKSNYLDEHAEELIGKLKLISNRGFVESLRNGDTGVGMTLETLLGITANSNRAPDYKGIEIKAKRVRGANNRTTNNVSLFSQVPNWPLSTCKNGLAILNKCGYIDSETNRLQLYCTVSNSPNPQSLSLFVNENDNLVECKKIISGTAEPIVVWDLGNLKTQLESKHKQTFWVKAKTKKNENNLECFHYIEVEHTQNPLTANLPSLIEIGAITMDFTLSKKATGNGTRDHGYLFRIKPSNFDLLFPPSKIIKLTTY</sequence>
<protein>
    <submittedName>
        <fullName evidence="2">MvaI/BcnI restriction endonuclease family protein</fullName>
    </submittedName>
</protein>
<organism evidence="2 3">
    <name type="scientific">Polynucleobacter kasalickyi</name>
    <dbReference type="NCBI Taxonomy" id="1938817"/>
    <lineage>
        <taxon>Bacteria</taxon>
        <taxon>Pseudomonadati</taxon>
        <taxon>Pseudomonadota</taxon>
        <taxon>Betaproteobacteria</taxon>
        <taxon>Burkholderiales</taxon>
        <taxon>Burkholderiaceae</taxon>
        <taxon>Polynucleobacter</taxon>
    </lineage>
</organism>
<gene>
    <name evidence="2" type="ORF">SAMN06296008_1273</name>
</gene>
<feature type="domain" description="MvaI/BcnI restriction endonuclease" evidence="1">
    <location>
        <begin position="168"/>
        <end position="398"/>
    </location>
</feature>
<dbReference type="EMBL" id="FWXJ01000027">
    <property type="protein sequence ID" value="SMC87417.1"/>
    <property type="molecule type" value="Genomic_DNA"/>
</dbReference>
<dbReference type="STRING" id="1938817.SAMN06296008_1273"/>
<dbReference type="RefSeq" id="WP_084286120.1">
    <property type="nucleotide sequence ID" value="NZ_FWXJ01000027.1"/>
</dbReference>
<evidence type="ECO:0000313" key="2">
    <source>
        <dbReference type="EMBL" id="SMC87417.1"/>
    </source>
</evidence>
<dbReference type="AlphaFoldDB" id="A0A1W2CQ81"/>
<dbReference type="InterPro" id="IPR043005">
    <property type="entry name" value="MvaI_BcnI_rec"/>
</dbReference>
<keyword evidence="2" id="KW-0540">Nuclease</keyword>
<dbReference type="InterPro" id="IPR029127">
    <property type="entry name" value="MvaI_BcnI"/>
</dbReference>
<dbReference type="OrthoDB" id="9204522at2"/>
<dbReference type="Proteomes" id="UP000192708">
    <property type="component" value="Unassembled WGS sequence"/>
</dbReference>
<keyword evidence="3" id="KW-1185">Reference proteome</keyword>
<dbReference type="GO" id="GO:0004519">
    <property type="term" value="F:endonuclease activity"/>
    <property type="evidence" value="ECO:0007669"/>
    <property type="project" value="UniProtKB-KW"/>
</dbReference>
<evidence type="ECO:0000313" key="3">
    <source>
        <dbReference type="Proteomes" id="UP000192708"/>
    </source>
</evidence>
<keyword evidence="2" id="KW-0378">Hydrolase</keyword>
<dbReference type="InterPro" id="IPR043004">
    <property type="entry name" value="MvaI_BcnI_cat"/>
</dbReference>
<reference evidence="2 3" key="1">
    <citation type="submission" date="2017-04" db="EMBL/GenBank/DDBJ databases">
        <authorList>
            <person name="Afonso C.L."/>
            <person name="Miller P.J."/>
            <person name="Scott M.A."/>
            <person name="Spackman E."/>
            <person name="Goraichik I."/>
            <person name="Dimitrov K.M."/>
            <person name="Suarez D.L."/>
            <person name="Swayne D.E."/>
        </authorList>
    </citation>
    <scope>NUCLEOTIDE SEQUENCE [LARGE SCALE GENOMIC DNA]</scope>
    <source>
        <strain evidence="2 3">VK13</strain>
    </source>
</reference>
<evidence type="ECO:0000259" key="1">
    <source>
        <dbReference type="Pfam" id="PF15515"/>
    </source>
</evidence>
<accession>A0A1W2CQ81</accession>
<dbReference type="Gene3D" id="3.40.210.20">
    <property type="entry name" value="MvaI/BcnI restriction endonuclease, catalytic domain"/>
    <property type="match status" value="1"/>
</dbReference>
<keyword evidence="2" id="KW-0255">Endonuclease</keyword>
<dbReference type="Pfam" id="PF15515">
    <property type="entry name" value="MvaI_BcnI"/>
    <property type="match status" value="1"/>
</dbReference>
<dbReference type="CDD" id="cd22347">
    <property type="entry name" value="PDDEXK_nuclease"/>
    <property type="match status" value="1"/>
</dbReference>